<feature type="compositionally biased region" description="Basic and acidic residues" evidence="1">
    <location>
        <begin position="29"/>
        <end position="46"/>
    </location>
</feature>
<keyword evidence="3" id="KW-1185">Reference proteome</keyword>
<dbReference type="Proteomes" id="UP001454036">
    <property type="component" value="Unassembled WGS sequence"/>
</dbReference>
<feature type="compositionally biased region" description="Basic and acidic residues" evidence="1">
    <location>
        <begin position="120"/>
        <end position="143"/>
    </location>
</feature>
<name>A0AAV3RXM2_LITER</name>
<dbReference type="EMBL" id="BAABME010011860">
    <property type="protein sequence ID" value="GAA0184391.1"/>
    <property type="molecule type" value="Genomic_DNA"/>
</dbReference>
<reference evidence="2 3" key="1">
    <citation type="submission" date="2024-01" db="EMBL/GenBank/DDBJ databases">
        <title>The complete chloroplast genome sequence of Lithospermum erythrorhizon: insights into the phylogenetic relationship among Boraginaceae species and the maternal lineages of purple gromwells.</title>
        <authorList>
            <person name="Okada T."/>
            <person name="Watanabe K."/>
        </authorList>
    </citation>
    <scope>NUCLEOTIDE SEQUENCE [LARGE SCALE GENOMIC DNA]</scope>
</reference>
<organism evidence="2 3">
    <name type="scientific">Lithospermum erythrorhizon</name>
    <name type="common">Purple gromwell</name>
    <name type="synonym">Lithospermum officinale var. erythrorhizon</name>
    <dbReference type="NCBI Taxonomy" id="34254"/>
    <lineage>
        <taxon>Eukaryota</taxon>
        <taxon>Viridiplantae</taxon>
        <taxon>Streptophyta</taxon>
        <taxon>Embryophyta</taxon>
        <taxon>Tracheophyta</taxon>
        <taxon>Spermatophyta</taxon>
        <taxon>Magnoliopsida</taxon>
        <taxon>eudicotyledons</taxon>
        <taxon>Gunneridae</taxon>
        <taxon>Pentapetalae</taxon>
        <taxon>asterids</taxon>
        <taxon>lamiids</taxon>
        <taxon>Boraginales</taxon>
        <taxon>Boraginaceae</taxon>
        <taxon>Boraginoideae</taxon>
        <taxon>Lithospermeae</taxon>
        <taxon>Lithospermum</taxon>
    </lineage>
</organism>
<accession>A0AAV3RXM2</accession>
<evidence type="ECO:0000256" key="1">
    <source>
        <dbReference type="SAM" id="MobiDB-lite"/>
    </source>
</evidence>
<proteinExistence type="predicted"/>
<evidence type="ECO:0000313" key="3">
    <source>
        <dbReference type="Proteomes" id="UP001454036"/>
    </source>
</evidence>
<feature type="region of interest" description="Disordered" evidence="1">
    <location>
        <begin position="29"/>
        <end position="53"/>
    </location>
</feature>
<comment type="caution">
    <text evidence="2">The sequence shown here is derived from an EMBL/GenBank/DDBJ whole genome shotgun (WGS) entry which is preliminary data.</text>
</comment>
<dbReference type="AlphaFoldDB" id="A0AAV3RXM2"/>
<feature type="region of interest" description="Disordered" evidence="1">
    <location>
        <begin position="115"/>
        <end position="143"/>
    </location>
</feature>
<sequence length="143" mass="16997">MPFTANTYTNRDELTKVVNKHINLENLQRKEGPSGDLREKFNRRDPQGPSKKTQIWDRLCDRGKTFEKDLIHPHAESWFVVLSLVHTSIWRAKIPLRVAISYIYSQMANKRLLSKPPRLRGQEGNRDKSRYYEYHREYGHDTD</sequence>
<protein>
    <submittedName>
        <fullName evidence="2">Uncharacterized protein</fullName>
    </submittedName>
</protein>
<gene>
    <name evidence="2" type="ORF">LIER_31679</name>
</gene>
<evidence type="ECO:0000313" key="2">
    <source>
        <dbReference type="EMBL" id="GAA0184391.1"/>
    </source>
</evidence>